<dbReference type="InterPro" id="IPR000719">
    <property type="entry name" value="Prot_kinase_dom"/>
</dbReference>
<proteinExistence type="predicted"/>
<keyword evidence="3" id="KW-1185">Reference proteome</keyword>
<dbReference type="CDD" id="cd00180">
    <property type="entry name" value="PKc"/>
    <property type="match status" value="1"/>
</dbReference>
<keyword evidence="2" id="KW-0808">Transferase</keyword>
<evidence type="ECO:0000259" key="1">
    <source>
        <dbReference type="PROSITE" id="PS50011"/>
    </source>
</evidence>
<evidence type="ECO:0000313" key="2">
    <source>
        <dbReference type="EMBL" id="KAK0646795.1"/>
    </source>
</evidence>
<dbReference type="InterPro" id="IPR011009">
    <property type="entry name" value="Kinase-like_dom_sf"/>
</dbReference>
<evidence type="ECO:0000313" key="3">
    <source>
        <dbReference type="Proteomes" id="UP001174936"/>
    </source>
</evidence>
<keyword evidence="2" id="KW-0418">Kinase</keyword>
<dbReference type="Pfam" id="PF00069">
    <property type="entry name" value="Pkinase"/>
    <property type="match status" value="1"/>
</dbReference>
<comment type="caution">
    <text evidence="2">The sequence shown here is derived from an EMBL/GenBank/DDBJ whole genome shotgun (WGS) entry which is preliminary data.</text>
</comment>
<dbReference type="GO" id="GO:0004672">
    <property type="term" value="F:protein kinase activity"/>
    <property type="evidence" value="ECO:0007669"/>
    <property type="project" value="InterPro"/>
</dbReference>
<dbReference type="PROSITE" id="PS50011">
    <property type="entry name" value="PROTEIN_KINASE_DOM"/>
    <property type="match status" value="1"/>
</dbReference>
<feature type="domain" description="Protein kinase" evidence="1">
    <location>
        <begin position="154"/>
        <end position="460"/>
    </location>
</feature>
<dbReference type="Gene3D" id="1.10.510.10">
    <property type="entry name" value="Transferase(Phosphotransferase) domain 1"/>
    <property type="match status" value="2"/>
</dbReference>
<sequence length="962" mass="107196">METIAHRLRSRFTEIERTTHAGDSPSYRFYSRPEVEELLTADCIADCLTEFARFKTTARHDIRRYASIIRQSSMLIFAALLLDGHEAYIMEFVLRRDTDERLPYTGDDFKEYGDLELPPLVRAHFLKRQRELKPVMLGGDDIHRQIHPDDIIPIMSQTKTGAGGFGTVWKTGIYATCQRLVPQEEASHGVVVVARKQLEDGLTGANERAVLRLLQTLKHPNIIEFLGSYSYNGVCSLLFTFAAMDLGEFLLADARPPMEIRSIYAAIHGLADALCHIHNFTLHDGSNSTAIGMVGYHHDLRPANILVHRRTFVIADFGLSRLKPNDADSKTKLHGGVDDYLGPESFDYETWTNGSVGRPLDVWALGCILIELATFIEGRGIAAFRDRRKATHGTSMRSTSCAFHLDRKIHPEVVRWIDALAEEPRDPQLRDLLRVARDMLERNAFLRPKMSDIAPRLELLAVASCLNAVETWFADHASGSEPAEDSSLGASILLEHIRIGAWRSTFQSLHLASRMECAAAVLAAITQLAELLAGLDPDISATAATTMLPQQVLAGIDALCSAVPEDAQRCLLDLWSRRVCDIDDFSVLEAIRLASKPERYRVVGVAAAMKQMSVAISKSIKLGGRSRYMEANVIELDEHVPPLPFGLVRDPSKTMGYLATDEGEDDRGQRVLVEWKAYDAGWKNHANAQHQMMDNLTNLLDPDVTPRLGVASYRIPSCLGYFHNPSHFRFGFVYALPDSVVGNQNESKVYSLNNIIRMANESIAAGLPAPMPDLGDVFFLAKDLATCLLDVHQAGWLHKNLSSHHVLIFSPDPDSASQCIASSVLTGFNDSRPEVSGFTLGPRQEYAHYQHPEYVGGTNFRRAFDYYGLGILLLELGLWVTVTELRTDHSDLPTRLEFTQKLLSSYVPQLGGKVGALYRNAVRFCLDSEQMAAREGWSHGDVEAMHSLFQEKVVVPLSRCFA</sequence>
<dbReference type="PANTHER" id="PTHR37542:SF3">
    <property type="entry name" value="PRION-INHIBITION AND PROPAGATION HELO DOMAIN-CONTAINING PROTEIN"/>
    <property type="match status" value="1"/>
</dbReference>
<dbReference type="Gene3D" id="3.30.200.20">
    <property type="entry name" value="Phosphorylase Kinase, domain 1"/>
    <property type="match status" value="1"/>
</dbReference>
<name>A0AA39Y7G2_9PEZI</name>
<dbReference type="SUPFAM" id="SSF56112">
    <property type="entry name" value="Protein kinase-like (PK-like)"/>
    <property type="match status" value="2"/>
</dbReference>
<organism evidence="2 3">
    <name type="scientific">Cercophora newfieldiana</name>
    <dbReference type="NCBI Taxonomy" id="92897"/>
    <lineage>
        <taxon>Eukaryota</taxon>
        <taxon>Fungi</taxon>
        <taxon>Dikarya</taxon>
        <taxon>Ascomycota</taxon>
        <taxon>Pezizomycotina</taxon>
        <taxon>Sordariomycetes</taxon>
        <taxon>Sordariomycetidae</taxon>
        <taxon>Sordariales</taxon>
        <taxon>Lasiosphaeriaceae</taxon>
        <taxon>Cercophora</taxon>
    </lineage>
</organism>
<accession>A0AA39Y7G2</accession>
<dbReference type="Proteomes" id="UP001174936">
    <property type="component" value="Unassembled WGS sequence"/>
</dbReference>
<dbReference type="PANTHER" id="PTHR37542">
    <property type="entry name" value="HELO DOMAIN-CONTAINING PROTEIN-RELATED"/>
    <property type="match status" value="1"/>
</dbReference>
<protein>
    <submittedName>
        <fullName evidence="2">Kinase-like domain-containing protein</fullName>
    </submittedName>
</protein>
<dbReference type="GO" id="GO:0005524">
    <property type="term" value="F:ATP binding"/>
    <property type="evidence" value="ECO:0007669"/>
    <property type="project" value="InterPro"/>
</dbReference>
<dbReference type="EMBL" id="JAULSV010000004">
    <property type="protein sequence ID" value="KAK0646795.1"/>
    <property type="molecule type" value="Genomic_DNA"/>
</dbReference>
<gene>
    <name evidence="2" type="ORF">B0T16DRAFT_414266</name>
</gene>
<reference evidence="2" key="1">
    <citation type="submission" date="2023-06" db="EMBL/GenBank/DDBJ databases">
        <title>Genome-scale phylogeny and comparative genomics of the fungal order Sordariales.</title>
        <authorList>
            <consortium name="Lawrence Berkeley National Laboratory"/>
            <person name="Hensen N."/>
            <person name="Bonometti L."/>
            <person name="Westerberg I."/>
            <person name="Brannstrom I.O."/>
            <person name="Guillou S."/>
            <person name="Cros-Aarteil S."/>
            <person name="Calhoun S."/>
            <person name="Haridas S."/>
            <person name="Kuo A."/>
            <person name="Mondo S."/>
            <person name="Pangilinan J."/>
            <person name="Riley R."/>
            <person name="Labutti K."/>
            <person name="Andreopoulos B."/>
            <person name="Lipzen A."/>
            <person name="Chen C."/>
            <person name="Yanf M."/>
            <person name="Daum C."/>
            <person name="Ng V."/>
            <person name="Clum A."/>
            <person name="Steindorff A."/>
            <person name="Ohm R."/>
            <person name="Martin F."/>
            <person name="Silar P."/>
            <person name="Natvig D."/>
            <person name="Lalanne C."/>
            <person name="Gautier V."/>
            <person name="Ament-Velasquez S.L."/>
            <person name="Kruys A."/>
            <person name="Hutchinson M.I."/>
            <person name="Powell A.J."/>
            <person name="Barry K."/>
            <person name="Miller A.N."/>
            <person name="Grigoriev I.V."/>
            <person name="Debuchy R."/>
            <person name="Gladieux P."/>
            <person name="Thoren M.H."/>
            <person name="Johannesson H."/>
        </authorList>
    </citation>
    <scope>NUCLEOTIDE SEQUENCE</scope>
    <source>
        <strain evidence="2">SMH2532-1</strain>
    </source>
</reference>
<dbReference type="AlphaFoldDB" id="A0AA39Y7G2"/>